<sequence length="268" mass="28744">MPSITNMITMACLATAASALPANSIRQPLFKECEKGTWYSSCGEIAGCYDYDPCVEPPTPACASNKPAVTQQEAPATTTAAAVTATSAAATATSAAPSETASLKTVNPDGIYEIFPEKADYAKGKVNGIHLAAYDDKSQVEQAIVFKNIPKGAKDCNFGWRQGPRFSTTFVIHGDDAQADARQLSGFPKDGEDVTYKAVKPFDTAKEIVGGPNFSFWDVLDESNHSVGKVECAETLYFIAGLRNPKSDVQLFLEQDEDNSGWVLNYTV</sequence>
<reference evidence="2 3" key="1">
    <citation type="submission" date="2020-05" db="EMBL/GenBank/DDBJ databases">
        <title>Identification and distribution of gene clusters putatively required for synthesis of sphingolipid metabolism inhibitors in phylogenetically diverse species of the filamentous fungus Fusarium.</title>
        <authorList>
            <person name="Kim H.-S."/>
            <person name="Busman M."/>
            <person name="Brown D.W."/>
            <person name="Divon H."/>
            <person name="Uhlig S."/>
            <person name="Proctor R.H."/>
        </authorList>
    </citation>
    <scope>NUCLEOTIDE SEQUENCE [LARGE SCALE GENOMIC DNA]</scope>
    <source>
        <strain evidence="2 3">NRRL 20693</strain>
    </source>
</reference>
<dbReference type="EMBL" id="JAAGWQ010000157">
    <property type="protein sequence ID" value="KAF5662843.1"/>
    <property type="molecule type" value="Genomic_DNA"/>
</dbReference>
<evidence type="ECO:0000313" key="2">
    <source>
        <dbReference type="EMBL" id="KAF5662843.1"/>
    </source>
</evidence>
<gene>
    <name evidence="2" type="ORF">FHETE_7737</name>
</gene>
<protein>
    <recommendedName>
        <fullName evidence="4">Carbohydrate-binding module family 1 protein</fullName>
    </recommendedName>
</protein>
<dbReference type="AlphaFoldDB" id="A0A8H5T4H6"/>
<evidence type="ECO:0000256" key="1">
    <source>
        <dbReference type="SAM" id="SignalP"/>
    </source>
</evidence>
<accession>A0A8H5T4H6</accession>
<evidence type="ECO:0000313" key="3">
    <source>
        <dbReference type="Proteomes" id="UP000567885"/>
    </source>
</evidence>
<name>A0A8H5T4H6_FUSHE</name>
<keyword evidence="1" id="KW-0732">Signal</keyword>
<dbReference type="OrthoDB" id="5431298at2759"/>
<proteinExistence type="predicted"/>
<keyword evidence="3" id="KW-1185">Reference proteome</keyword>
<feature type="signal peptide" evidence="1">
    <location>
        <begin position="1"/>
        <end position="19"/>
    </location>
</feature>
<dbReference type="Proteomes" id="UP000567885">
    <property type="component" value="Unassembled WGS sequence"/>
</dbReference>
<organism evidence="2 3">
    <name type="scientific">Fusarium heterosporum</name>
    <dbReference type="NCBI Taxonomy" id="42747"/>
    <lineage>
        <taxon>Eukaryota</taxon>
        <taxon>Fungi</taxon>
        <taxon>Dikarya</taxon>
        <taxon>Ascomycota</taxon>
        <taxon>Pezizomycotina</taxon>
        <taxon>Sordariomycetes</taxon>
        <taxon>Hypocreomycetidae</taxon>
        <taxon>Hypocreales</taxon>
        <taxon>Nectriaceae</taxon>
        <taxon>Fusarium</taxon>
        <taxon>Fusarium heterosporum species complex</taxon>
    </lineage>
</organism>
<comment type="caution">
    <text evidence="2">The sequence shown here is derived from an EMBL/GenBank/DDBJ whole genome shotgun (WGS) entry which is preliminary data.</text>
</comment>
<evidence type="ECO:0008006" key="4">
    <source>
        <dbReference type="Google" id="ProtNLM"/>
    </source>
</evidence>
<feature type="chain" id="PRO_5034127058" description="Carbohydrate-binding module family 1 protein" evidence="1">
    <location>
        <begin position="20"/>
        <end position="268"/>
    </location>
</feature>